<name>A0A7W6ICK4_9HYPH</name>
<organism evidence="3 4">
    <name type="scientific">Microvirga flocculans</name>
    <dbReference type="NCBI Taxonomy" id="217168"/>
    <lineage>
        <taxon>Bacteria</taxon>
        <taxon>Pseudomonadati</taxon>
        <taxon>Pseudomonadota</taxon>
        <taxon>Alphaproteobacteria</taxon>
        <taxon>Hyphomicrobiales</taxon>
        <taxon>Methylobacteriaceae</taxon>
        <taxon>Microvirga</taxon>
    </lineage>
</organism>
<reference evidence="3 4" key="1">
    <citation type="submission" date="2020-08" db="EMBL/GenBank/DDBJ databases">
        <title>Genomic Encyclopedia of Type Strains, Phase IV (KMG-IV): sequencing the most valuable type-strain genomes for metagenomic binning, comparative biology and taxonomic classification.</title>
        <authorList>
            <person name="Goeker M."/>
        </authorList>
    </citation>
    <scope>NUCLEOTIDE SEQUENCE [LARGE SCALE GENOMIC DNA]</scope>
    <source>
        <strain evidence="3 4">DSM 15743</strain>
    </source>
</reference>
<proteinExistence type="predicted"/>
<dbReference type="Proteomes" id="UP000519439">
    <property type="component" value="Unassembled WGS sequence"/>
</dbReference>
<comment type="caution">
    <text evidence="3">The sequence shown here is derived from an EMBL/GenBank/DDBJ whole genome shotgun (WGS) entry which is preliminary data.</text>
</comment>
<feature type="compositionally biased region" description="Pro residues" evidence="1">
    <location>
        <begin position="91"/>
        <end position="107"/>
    </location>
</feature>
<feature type="chain" id="PRO_5031163022" evidence="2">
    <location>
        <begin position="22"/>
        <end position="117"/>
    </location>
</feature>
<evidence type="ECO:0000256" key="1">
    <source>
        <dbReference type="SAM" id="MobiDB-lite"/>
    </source>
</evidence>
<evidence type="ECO:0000313" key="3">
    <source>
        <dbReference type="EMBL" id="MBB4038978.1"/>
    </source>
</evidence>
<sequence>MKRVLVLSMALAGGLSTAALAQDPKVLQQQAPNMPQPHQVPAEKVAPDGDLSGARDPSETGSTNTLSDRLERSDGVIRPPETATPDITVPAPVPNPGTTPVIPPPGSPGGNPQLDPK</sequence>
<protein>
    <submittedName>
        <fullName evidence="3">Uncharacterized protein</fullName>
    </submittedName>
</protein>
<keyword evidence="4" id="KW-1185">Reference proteome</keyword>
<dbReference type="EMBL" id="JACIDC010000002">
    <property type="protein sequence ID" value="MBB4038978.1"/>
    <property type="molecule type" value="Genomic_DNA"/>
</dbReference>
<feature type="signal peptide" evidence="2">
    <location>
        <begin position="1"/>
        <end position="21"/>
    </location>
</feature>
<keyword evidence="2" id="KW-0732">Signal</keyword>
<gene>
    <name evidence="3" type="ORF">GGR34_000613</name>
</gene>
<accession>A0A7W6ICK4</accession>
<feature type="region of interest" description="Disordered" evidence="1">
    <location>
        <begin position="26"/>
        <end position="117"/>
    </location>
</feature>
<evidence type="ECO:0000313" key="4">
    <source>
        <dbReference type="Proteomes" id="UP000519439"/>
    </source>
</evidence>
<dbReference type="AlphaFoldDB" id="A0A7W6ICK4"/>
<dbReference type="RefSeq" id="WP_035458581.1">
    <property type="nucleotide sequence ID" value="NZ_JACIDC010000002.1"/>
</dbReference>
<evidence type="ECO:0000256" key="2">
    <source>
        <dbReference type="SAM" id="SignalP"/>
    </source>
</evidence>